<keyword evidence="2" id="KW-1133">Transmembrane helix</keyword>
<evidence type="ECO:0000313" key="4">
    <source>
        <dbReference type="Proteomes" id="UP001195483"/>
    </source>
</evidence>
<evidence type="ECO:0000313" key="3">
    <source>
        <dbReference type="EMBL" id="KAK3581136.1"/>
    </source>
</evidence>
<reference evidence="3" key="3">
    <citation type="submission" date="2023-05" db="EMBL/GenBank/DDBJ databases">
        <authorList>
            <person name="Smith C.H."/>
        </authorList>
    </citation>
    <scope>NUCLEOTIDE SEQUENCE</scope>
    <source>
        <strain evidence="3">CHS0354</strain>
        <tissue evidence="3">Mantle</tissue>
    </source>
</reference>
<dbReference type="GO" id="GO:0031966">
    <property type="term" value="C:mitochondrial membrane"/>
    <property type="evidence" value="ECO:0007669"/>
    <property type="project" value="TreeGrafter"/>
</dbReference>
<keyword evidence="2" id="KW-0472">Membrane</keyword>
<gene>
    <name evidence="3" type="ORF">CHS0354_033930</name>
</gene>
<accession>A0AAE0RWX2</accession>
<proteinExistence type="inferred from homology"/>
<comment type="similarity">
    <text evidence="1">Belongs to the TMEM70 family.</text>
</comment>
<keyword evidence="2" id="KW-0812">Transmembrane</keyword>
<protein>
    <recommendedName>
        <fullName evidence="5">Transmembrane protein 70</fullName>
    </recommendedName>
</protein>
<evidence type="ECO:0008006" key="5">
    <source>
        <dbReference type="Google" id="ProtNLM"/>
    </source>
</evidence>
<feature type="transmembrane region" description="Helical" evidence="2">
    <location>
        <begin position="116"/>
        <end position="134"/>
    </location>
</feature>
<dbReference type="Pfam" id="PF06979">
    <property type="entry name" value="TMEM70"/>
    <property type="match status" value="1"/>
</dbReference>
<keyword evidence="4" id="KW-1185">Reference proteome</keyword>
<comment type="caution">
    <text evidence="3">The sequence shown here is derived from an EMBL/GenBank/DDBJ whole genome shotgun (WGS) entry which is preliminary data.</text>
</comment>
<dbReference type="EMBL" id="JAEAOA010001977">
    <property type="protein sequence ID" value="KAK3581136.1"/>
    <property type="molecule type" value="Genomic_DNA"/>
</dbReference>
<evidence type="ECO:0000256" key="1">
    <source>
        <dbReference type="ARBA" id="ARBA00005280"/>
    </source>
</evidence>
<dbReference type="Proteomes" id="UP001195483">
    <property type="component" value="Unassembled WGS sequence"/>
</dbReference>
<name>A0AAE0RWX2_9BIVA</name>
<dbReference type="AlphaFoldDB" id="A0AAE0RWX2"/>
<evidence type="ECO:0000256" key="2">
    <source>
        <dbReference type="SAM" id="Phobius"/>
    </source>
</evidence>
<sequence length="257" mass="29683">MRSYYTLLRQPLNGFAKLCAVKTQTSVRNIVKRNPLSCMGYMYTGQVHQCHYLHYYKNFLVATSLPKYNHIPFHQYSTPSQPQEVDQLTKLPLYDTVKGDLVYTGELSRMIKLLKGFSLSTSVLGLCLQPYLVTSMGAGVLAYAMVAGMSFFIFLNPALIHWLTRRYVTDMYFNQYSKKFVAATISFFLRRREIEFFADDVMVPDITGPFTSVTIKNKPYFFVSNSFKSKDAYVHMMGYDKPMDGWELPNKNDKKRG</sequence>
<dbReference type="PANTHER" id="PTHR13281:SF0">
    <property type="entry name" value="TRANSMEMBRANE PROTEIN 70, MITOCHONDRIAL"/>
    <property type="match status" value="1"/>
</dbReference>
<dbReference type="PANTHER" id="PTHR13281">
    <property type="entry name" value="TRANSMEMBRANE PROTEIN 70, MITOCHONDRIAL"/>
    <property type="match status" value="1"/>
</dbReference>
<reference evidence="3" key="1">
    <citation type="journal article" date="2021" name="Genome Biol. Evol.">
        <title>A High-Quality Reference Genome for a Parasitic Bivalve with Doubly Uniparental Inheritance (Bivalvia: Unionida).</title>
        <authorList>
            <person name="Smith C.H."/>
        </authorList>
    </citation>
    <scope>NUCLEOTIDE SEQUENCE</scope>
    <source>
        <strain evidence="3">CHS0354</strain>
    </source>
</reference>
<dbReference type="InterPro" id="IPR045325">
    <property type="entry name" value="TMEM70/TMEM186/TMEM223"/>
</dbReference>
<dbReference type="InterPro" id="IPR009724">
    <property type="entry name" value="TMEM70"/>
</dbReference>
<reference evidence="3" key="2">
    <citation type="journal article" date="2021" name="Genome Biol. Evol.">
        <title>Developing a high-quality reference genome for a parasitic bivalve with doubly uniparental inheritance (Bivalvia: Unionida).</title>
        <authorList>
            <person name="Smith C.H."/>
        </authorList>
    </citation>
    <scope>NUCLEOTIDE SEQUENCE</scope>
    <source>
        <strain evidence="3">CHS0354</strain>
        <tissue evidence="3">Mantle</tissue>
    </source>
</reference>
<feature type="transmembrane region" description="Helical" evidence="2">
    <location>
        <begin position="140"/>
        <end position="163"/>
    </location>
</feature>
<organism evidence="3 4">
    <name type="scientific">Potamilus streckersoni</name>
    <dbReference type="NCBI Taxonomy" id="2493646"/>
    <lineage>
        <taxon>Eukaryota</taxon>
        <taxon>Metazoa</taxon>
        <taxon>Spiralia</taxon>
        <taxon>Lophotrochozoa</taxon>
        <taxon>Mollusca</taxon>
        <taxon>Bivalvia</taxon>
        <taxon>Autobranchia</taxon>
        <taxon>Heteroconchia</taxon>
        <taxon>Palaeoheterodonta</taxon>
        <taxon>Unionida</taxon>
        <taxon>Unionoidea</taxon>
        <taxon>Unionidae</taxon>
        <taxon>Ambleminae</taxon>
        <taxon>Lampsilini</taxon>
        <taxon>Potamilus</taxon>
    </lineage>
</organism>
<dbReference type="GO" id="GO:0033615">
    <property type="term" value="P:mitochondrial proton-transporting ATP synthase complex assembly"/>
    <property type="evidence" value="ECO:0007669"/>
    <property type="project" value="TreeGrafter"/>
</dbReference>